<dbReference type="SUPFAM" id="SSF160272">
    <property type="entry name" value="Shew3726-like"/>
    <property type="match status" value="1"/>
</dbReference>
<accession>A0A163YL98</accession>
<protein>
    <recommendedName>
        <fullName evidence="3">DUF1488 domain-containing protein</fullName>
    </recommendedName>
</protein>
<keyword evidence="2" id="KW-1185">Reference proteome</keyword>
<organism evidence="1 2">
    <name type="scientific">Tardiphaga robiniae</name>
    <dbReference type="NCBI Taxonomy" id="943830"/>
    <lineage>
        <taxon>Bacteria</taxon>
        <taxon>Pseudomonadati</taxon>
        <taxon>Pseudomonadota</taxon>
        <taxon>Alphaproteobacteria</taxon>
        <taxon>Hyphomicrobiales</taxon>
        <taxon>Nitrobacteraceae</taxon>
        <taxon>Tardiphaga</taxon>
    </lineage>
</organism>
<evidence type="ECO:0000313" key="1">
    <source>
        <dbReference type="EMBL" id="KZD22277.1"/>
    </source>
</evidence>
<dbReference type="AlphaFoldDB" id="A0A163YL98"/>
<comment type="caution">
    <text evidence="1">The sequence shown here is derived from an EMBL/GenBank/DDBJ whole genome shotgun (WGS) entry which is preliminary data.</text>
</comment>
<dbReference type="STRING" id="943830.A4A58_09530"/>
<proteinExistence type="predicted"/>
<dbReference type="Proteomes" id="UP000076574">
    <property type="component" value="Unassembled WGS sequence"/>
</dbReference>
<evidence type="ECO:0000313" key="2">
    <source>
        <dbReference type="Proteomes" id="UP000076574"/>
    </source>
</evidence>
<name>A0A163YL98_9BRAD</name>
<dbReference type="RefSeq" id="WP_068734844.1">
    <property type="nucleotide sequence ID" value="NZ_LVYV01000023.1"/>
</dbReference>
<sequence>MFLEFGLSSSFMDPNMIAISTQVQAPDDFQRVAFDIRHGNRRIACTLTTKFPTKDQAKRYFHANRPLIEKMAREQMELVAANDGEIKLVMI</sequence>
<reference evidence="1 2" key="1">
    <citation type="submission" date="2016-03" db="EMBL/GenBank/DDBJ databases">
        <title>Microsymbionts genomes from the relict species Vavilovia formosa (Stev.) Fed.</title>
        <authorList>
            <person name="Kopat V."/>
            <person name="Chirak E."/>
            <person name="Kimeklis A."/>
            <person name="Andronov E."/>
        </authorList>
    </citation>
    <scope>NUCLEOTIDE SEQUENCE [LARGE SCALE GENOMIC DNA]</scope>
    <source>
        <strain evidence="1 2">Vaf07</strain>
    </source>
</reference>
<dbReference type="InterPro" id="IPR036692">
    <property type="entry name" value="Shew3726-like_sf"/>
</dbReference>
<evidence type="ECO:0008006" key="3">
    <source>
        <dbReference type="Google" id="ProtNLM"/>
    </source>
</evidence>
<gene>
    <name evidence="1" type="ORF">A4A58_09530</name>
</gene>
<dbReference type="EMBL" id="LVYV01000023">
    <property type="protein sequence ID" value="KZD22277.1"/>
    <property type="molecule type" value="Genomic_DNA"/>
</dbReference>